<dbReference type="Pfam" id="PF20478">
    <property type="entry name" value="P2RX7_C"/>
    <property type="match status" value="1"/>
</dbReference>
<dbReference type="HOGENOM" id="CLU_1779192_0_0_1"/>
<evidence type="ECO:0000313" key="3">
    <source>
        <dbReference type="EMBL" id="ELU17366.1"/>
    </source>
</evidence>
<evidence type="ECO:0000313" key="5">
    <source>
        <dbReference type="Proteomes" id="UP000014760"/>
    </source>
</evidence>
<dbReference type="InterPro" id="IPR046815">
    <property type="entry name" value="P2RX7_C"/>
</dbReference>
<accession>R7VKH1</accession>
<evidence type="ECO:0000256" key="1">
    <source>
        <dbReference type="SAM" id="MobiDB-lite"/>
    </source>
</evidence>
<keyword evidence="5" id="KW-1185">Reference proteome</keyword>
<evidence type="ECO:0000259" key="2">
    <source>
        <dbReference type="Pfam" id="PF20478"/>
    </source>
</evidence>
<dbReference type="PANTHER" id="PTHR36981">
    <property type="entry name" value="ZGC:195170"/>
    <property type="match status" value="1"/>
</dbReference>
<gene>
    <name evidence="3" type="ORF">CAPTEDRAFT_196688</name>
</gene>
<dbReference type="EMBL" id="KB292534">
    <property type="protein sequence ID" value="ELU17366.1"/>
    <property type="molecule type" value="Genomic_DNA"/>
</dbReference>
<dbReference type="Proteomes" id="UP000014760">
    <property type="component" value="Unassembled WGS sequence"/>
</dbReference>
<reference evidence="3 5" key="2">
    <citation type="journal article" date="2013" name="Nature">
        <title>Insights into bilaterian evolution from three spiralian genomes.</title>
        <authorList>
            <person name="Simakov O."/>
            <person name="Marletaz F."/>
            <person name="Cho S.J."/>
            <person name="Edsinger-Gonzales E."/>
            <person name="Havlak P."/>
            <person name="Hellsten U."/>
            <person name="Kuo D.H."/>
            <person name="Larsson T."/>
            <person name="Lv J."/>
            <person name="Arendt D."/>
            <person name="Savage R."/>
            <person name="Osoegawa K."/>
            <person name="de Jong P."/>
            <person name="Grimwood J."/>
            <person name="Chapman J.A."/>
            <person name="Shapiro H."/>
            <person name="Aerts A."/>
            <person name="Otillar R.P."/>
            <person name="Terry A.Y."/>
            <person name="Boore J.L."/>
            <person name="Grigoriev I.V."/>
            <person name="Lindberg D.R."/>
            <person name="Seaver E.C."/>
            <person name="Weisblat D.A."/>
            <person name="Putnam N.H."/>
            <person name="Rokhsar D.S."/>
        </authorList>
    </citation>
    <scope>NUCLEOTIDE SEQUENCE</scope>
    <source>
        <strain evidence="3 5">I ESC-2004</strain>
    </source>
</reference>
<feature type="domain" description="P2X purinoreceptor 7 intracellular" evidence="2">
    <location>
        <begin position="94"/>
        <end position="143"/>
    </location>
</feature>
<dbReference type="EMBL" id="AMQN01016908">
    <property type="status" value="NOT_ANNOTATED_CDS"/>
    <property type="molecule type" value="Genomic_DNA"/>
</dbReference>
<protein>
    <recommendedName>
        <fullName evidence="2">P2X purinoreceptor 7 intracellular domain-containing protein</fullName>
    </recommendedName>
</protein>
<proteinExistence type="predicted"/>
<dbReference type="EnsemblMetazoa" id="CapteT196688">
    <property type="protein sequence ID" value="CapteP196688"/>
    <property type="gene ID" value="CapteG196688"/>
</dbReference>
<dbReference type="OrthoDB" id="10068685at2759"/>
<evidence type="ECO:0000313" key="4">
    <source>
        <dbReference type="EnsemblMetazoa" id="CapteP196688"/>
    </source>
</evidence>
<sequence length="146" mass="16849">MASQHTDSESDAASISSSDLSFDMYCDVNSDDKEAIMPWIPPVQLMQCGYMFEPLSNDANLNKYLDSEATEEADPPQQTPRLDNTDWKGNYTLHNRRYRYTAYRQFTMWIHGYLGRKLRVVIPACAVAAICHQFSSPQYYGFKYPH</sequence>
<dbReference type="PANTHER" id="PTHR36981:SF1">
    <property type="entry name" value="P2X PURINORECEPTOR 7 INTRACELLULAR DOMAIN-CONTAINING PROTEIN"/>
    <property type="match status" value="1"/>
</dbReference>
<organism evidence="3">
    <name type="scientific">Capitella teleta</name>
    <name type="common">Polychaete worm</name>
    <dbReference type="NCBI Taxonomy" id="283909"/>
    <lineage>
        <taxon>Eukaryota</taxon>
        <taxon>Metazoa</taxon>
        <taxon>Spiralia</taxon>
        <taxon>Lophotrochozoa</taxon>
        <taxon>Annelida</taxon>
        <taxon>Polychaeta</taxon>
        <taxon>Sedentaria</taxon>
        <taxon>Scolecida</taxon>
        <taxon>Capitellidae</taxon>
        <taxon>Capitella</taxon>
    </lineage>
</organism>
<reference evidence="5" key="1">
    <citation type="submission" date="2012-12" db="EMBL/GenBank/DDBJ databases">
        <authorList>
            <person name="Hellsten U."/>
            <person name="Grimwood J."/>
            <person name="Chapman J.A."/>
            <person name="Shapiro H."/>
            <person name="Aerts A."/>
            <person name="Otillar R.P."/>
            <person name="Terry A.Y."/>
            <person name="Boore J.L."/>
            <person name="Simakov O."/>
            <person name="Marletaz F."/>
            <person name="Cho S.-J."/>
            <person name="Edsinger-Gonzales E."/>
            <person name="Havlak P."/>
            <person name="Kuo D.-H."/>
            <person name="Larsson T."/>
            <person name="Lv J."/>
            <person name="Arendt D."/>
            <person name="Savage R."/>
            <person name="Osoegawa K."/>
            <person name="de Jong P."/>
            <person name="Lindberg D.R."/>
            <person name="Seaver E.C."/>
            <person name="Weisblat D.A."/>
            <person name="Putnam N.H."/>
            <person name="Grigoriev I.V."/>
            <person name="Rokhsar D.S."/>
        </authorList>
    </citation>
    <scope>NUCLEOTIDE SEQUENCE</scope>
    <source>
        <strain evidence="5">I ESC-2004</strain>
    </source>
</reference>
<reference evidence="4" key="3">
    <citation type="submission" date="2015-06" db="UniProtKB">
        <authorList>
            <consortium name="EnsemblMetazoa"/>
        </authorList>
    </citation>
    <scope>IDENTIFICATION</scope>
</reference>
<name>R7VKH1_CAPTE</name>
<feature type="region of interest" description="Disordered" evidence="1">
    <location>
        <begin position="64"/>
        <end position="86"/>
    </location>
</feature>
<dbReference type="AlphaFoldDB" id="R7VKH1"/>